<evidence type="ECO:0000259" key="1">
    <source>
        <dbReference type="Pfam" id="PF13392"/>
    </source>
</evidence>
<dbReference type="InterPro" id="IPR044925">
    <property type="entry name" value="His-Me_finger_sf"/>
</dbReference>
<gene>
    <name evidence="2" type="ORF">SB9_080</name>
</gene>
<dbReference type="Proteomes" id="UP000320058">
    <property type="component" value="Segment"/>
</dbReference>
<reference evidence="2 3" key="1">
    <citation type="submission" date="2019-04" db="EMBL/GenBank/DDBJ databases">
        <title>Whole genome sequence analysis of broad host range Salmonella enterica bacteriophages.</title>
        <authorList>
            <person name="Bhandare S.G."/>
            <person name="Colavecchio A."/>
            <person name="Emond-Rheault J.-G."/>
            <person name="Hamel J."/>
            <person name="Kukavica-Ibrulj I."/>
            <person name="Boyle B."/>
            <person name="Levesque R.C."/>
            <person name="Goodridge L."/>
        </authorList>
    </citation>
    <scope>NUCLEOTIDE SEQUENCE [LARGE SCALE GENOMIC DNA]</scope>
</reference>
<dbReference type="SUPFAM" id="SSF54060">
    <property type="entry name" value="His-Me finger endonucleases"/>
    <property type="match status" value="1"/>
</dbReference>
<dbReference type="InterPro" id="IPR003615">
    <property type="entry name" value="HNH_nuc"/>
</dbReference>
<evidence type="ECO:0000313" key="3">
    <source>
        <dbReference type="Proteomes" id="UP000320058"/>
    </source>
</evidence>
<dbReference type="EMBL" id="MK867835">
    <property type="protein sequence ID" value="QDH47314.1"/>
    <property type="molecule type" value="Genomic_DNA"/>
</dbReference>
<sequence>MKRKDYPTKDVLSKTFRYDPLSGILYRKLVNSERECKTLVGGYLTTRLNGERYLVHILCFILHYGYQPEIVEHKDTNKLNNKIDNLRPANYCENNSNVGLREDNTSGYKGVYKHGNSWRAQIYCKGKKYAKSGFKTPEDANEYLITLRKELHGEFARDS</sequence>
<dbReference type="Pfam" id="PF13392">
    <property type="entry name" value="HNH_3"/>
    <property type="match status" value="1"/>
</dbReference>
<proteinExistence type="predicted"/>
<evidence type="ECO:0000313" key="2">
    <source>
        <dbReference type="EMBL" id="QDH47314.1"/>
    </source>
</evidence>
<keyword evidence="3" id="KW-1185">Reference proteome</keyword>
<protein>
    <recommendedName>
        <fullName evidence="1">HNH nuclease domain-containing protein</fullName>
    </recommendedName>
</protein>
<dbReference type="GeneID" id="300967824"/>
<dbReference type="Gene3D" id="3.90.75.20">
    <property type="match status" value="1"/>
</dbReference>
<dbReference type="RefSeq" id="YP_011611969.1">
    <property type="nucleotide sequence ID" value="NC_100567.1"/>
</dbReference>
<organism evidence="2 3">
    <name type="scientific">Salmonella phage vB_SenS_SB9</name>
    <dbReference type="NCBI Taxonomy" id="2588125"/>
    <lineage>
        <taxon>Viruses</taxon>
        <taxon>Duplodnaviria</taxon>
        <taxon>Heunggongvirae</taxon>
        <taxon>Uroviricota</taxon>
        <taxon>Caudoviricetes</taxon>
        <taxon>Demerecviridae</taxon>
        <taxon>Markadamsvirinae</taxon>
        <taxon>Epseptimavirus</taxon>
        <taxon>Epseptimavirus SB9</taxon>
    </lineage>
</organism>
<feature type="domain" description="HNH nuclease" evidence="1">
    <location>
        <begin position="53"/>
        <end position="87"/>
    </location>
</feature>
<accession>A0A514A1Z9</accession>
<name>A0A514A1Z9_9CAUD</name>